<keyword evidence="5" id="KW-1185">Reference proteome</keyword>
<keyword evidence="1" id="KW-0238">DNA-binding</keyword>
<dbReference type="InterPro" id="IPR011109">
    <property type="entry name" value="DNA_bind_recombinase_dom"/>
</dbReference>
<organism evidence="4 5">
    <name type="scientific">Kaistia nematophila</name>
    <dbReference type="NCBI Taxonomy" id="2994654"/>
    <lineage>
        <taxon>Bacteria</taxon>
        <taxon>Pseudomonadati</taxon>
        <taxon>Pseudomonadota</taxon>
        <taxon>Alphaproteobacteria</taxon>
        <taxon>Hyphomicrobiales</taxon>
        <taxon>Kaistiaceae</taxon>
        <taxon>Kaistia</taxon>
    </lineage>
</organism>
<dbReference type="InterPro" id="IPR050639">
    <property type="entry name" value="SSR_resolvase"/>
</dbReference>
<evidence type="ECO:0000313" key="4">
    <source>
        <dbReference type="EMBL" id="MCX5572318.1"/>
    </source>
</evidence>
<dbReference type="Proteomes" id="UP001144805">
    <property type="component" value="Unassembled WGS sequence"/>
</dbReference>
<dbReference type="GO" id="GO:0000150">
    <property type="term" value="F:DNA strand exchange activity"/>
    <property type="evidence" value="ECO:0007669"/>
    <property type="project" value="InterPro"/>
</dbReference>
<proteinExistence type="predicted"/>
<reference evidence="4" key="1">
    <citation type="submission" date="2022-11" db="EMBL/GenBank/DDBJ databases">
        <title>Biodiversity and phylogenetic relationships of bacteria.</title>
        <authorList>
            <person name="Machado R.A.R."/>
            <person name="Bhat A."/>
            <person name="Loulou A."/>
            <person name="Kallel S."/>
        </authorList>
    </citation>
    <scope>NUCLEOTIDE SEQUENCE</scope>
    <source>
        <strain evidence="4">K-TC2</strain>
    </source>
</reference>
<dbReference type="SUPFAM" id="SSF53041">
    <property type="entry name" value="Resolvase-like"/>
    <property type="match status" value="1"/>
</dbReference>
<name>A0A9X3E721_9HYPH</name>
<dbReference type="PANTHER" id="PTHR30461">
    <property type="entry name" value="DNA-INVERTASE FROM LAMBDOID PROPHAGE"/>
    <property type="match status" value="1"/>
</dbReference>
<dbReference type="InterPro" id="IPR038109">
    <property type="entry name" value="DNA_bind_recomb_sf"/>
</dbReference>
<keyword evidence="2" id="KW-0233">DNA recombination</keyword>
<dbReference type="GO" id="GO:0003677">
    <property type="term" value="F:DNA binding"/>
    <property type="evidence" value="ECO:0007669"/>
    <property type="project" value="UniProtKB-KW"/>
</dbReference>
<dbReference type="RefSeq" id="WP_266341281.1">
    <property type="nucleotide sequence ID" value="NZ_JAPKNK010000018.1"/>
</dbReference>
<accession>A0A9X3E721</accession>
<dbReference type="PANTHER" id="PTHR30461:SF2">
    <property type="entry name" value="SERINE RECOMBINASE PINE-RELATED"/>
    <property type="match status" value="1"/>
</dbReference>
<dbReference type="InterPro" id="IPR036162">
    <property type="entry name" value="Resolvase-like_N_sf"/>
</dbReference>
<protein>
    <submittedName>
        <fullName evidence="4">Recombinase family protein</fullName>
    </submittedName>
</protein>
<dbReference type="Gene3D" id="3.90.1750.20">
    <property type="entry name" value="Putative Large Serine Recombinase, Chain B, Domain 2"/>
    <property type="match status" value="1"/>
</dbReference>
<dbReference type="AlphaFoldDB" id="A0A9X3E721"/>
<dbReference type="SMART" id="SM00857">
    <property type="entry name" value="Resolvase"/>
    <property type="match status" value="1"/>
</dbReference>
<evidence type="ECO:0000256" key="1">
    <source>
        <dbReference type="ARBA" id="ARBA00023125"/>
    </source>
</evidence>
<dbReference type="PROSITE" id="PS51737">
    <property type="entry name" value="RECOMBINASE_DNA_BIND"/>
    <property type="match status" value="1"/>
</dbReference>
<dbReference type="Pfam" id="PF00239">
    <property type="entry name" value="Resolvase"/>
    <property type="match status" value="1"/>
</dbReference>
<evidence type="ECO:0000313" key="5">
    <source>
        <dbReference type="Proteomes" id="UP001144805"/>
    </source>
</evidence>
<dbReference type="InterPro" id="IPR006119">
    <property type="entry name" value="Resolv_N"/>
</dbReference>
<dbReference type="Pfam" id="PF07508">
    <property type="entry name" value="Recombinase"/>
    <property type="match status" value="1"/>
</dbReference>
<dbReference type="Pfam" id="PF13408">
    <property type="entry name" value="Zn_ribbon_recom"/>
    <property type="match status" value="1"/>
</dbReference>
<dbReference type="Gene3D" id="3.40.50.1390">
    <property type="entry name" value="Resolvase, N-terminal catalytic domain"/>
    <property type="match status" value="1"/>
</dbReference>
<dbReference type="CDD" id="cd00338">
    <property type="entry name" value="Ser_Recombinase"/>
    <property type="match status" value="1"/>
</dbReference>
<dbReference type="EMBL" id="JAPKNK010000018">
    <property type="protein sequence ID" value="MCX5572318.1"/>
    <property type="molecule type" value="Genomic_DNA"/>
</dbReference>
<evidence type="ECO:0000256" key="2">
    <source>
        <dbReference type="ARBA" id="ARBA00023172"/>
    </source>
</evidence>
<feature type="domain" description="Recombinase" evidence="3">
    <location>
        <begin position="174"/>
        <end position="294"/>
    </location>
</feature>
<evidence type="ECO:0000259" key="3">
    <source>
        <dbReference type="PROSITE" id="PS51737"/>
    </source>
</evidence>
<comment type="caution">
    <text evidence="4">The sequence shown here is derived from an EMBL/GenBank/DDBJ whole genome shotgun (WGS) entry which is preliminary data.</text>
</comment>
<sequence>MTKPKAYSYIRWSTAIQGQGDSGRRQSEMAERYAAEHKLDFVSENVVKDEGQSAYTGQNVSSGALGTFLQAISEGQIEPGSYLLVESLDRISRQHPMDAMNLLHRIVDRDIVVVTMLDNVVYRKPIDPMQMLTSLVHMIRANEESAVKASRIRASWARKREAISHGLKMTANCPGWLTLSPDRRTFLVNDERVAIVRRIFQMSIDGHGIYTIAKTLNREAVPTFRGRSHWQVSAVRMGVLRNRAVIGEFQPQLRRGGVNEKIPEGEPIKDYFPAIVSEETFYAAQASMERRSTQGVGAKGKRYANIFTGLAFCGQCGAKMYVNQHNRYKSSKIIYCSQIDNGSCNTRPWGYDHFEKSFLSFVQEIDLEAVIEGGVGSRNQQIGIELDRLAGEKLSLDDKLERLVDAIETGSLDSSIINNRMKLYQKRLNEIAVKIIEFTEERSKLLDSRRGSKEKYVTDFPVNISDEDLYNLRAKTAEQIRAVVESIHMSSLRPAKNDDPDVKKLLSGWPSLRDPRYLVRFRGGGGRMIWTKRDNPAEVFLVKDMADESLVNANYSDWLFNENRLNLRDGAKRD</sequence>
<dbReference type="InterPro" id="IPR025827">
    <property type="entry name" value="Zn_ribbon_recom_dom"/>
</dbReference>
<gene>
    <name evidence="4" type="ORF">OSH07_24160</name>
</gene>